<accession>A0A6J7X4R6</accession>
<organism evidence="1">
    <name type="scientific">uncultured Caudovirales phage</name>
    <dbReference type="NCBI Taxonomy" id="2100421"/>
    <lineage>
        <taxon>Viruses</taxon>
        <taxon>Duplodnaviria</taxon>
        <taxon>Heunggongvirae</taxon>
        <taxon>Uroviricota</taxon>
        <taxon>Caudoviricetes</taxon>
        <taxon>Peduoviridae</taxon>
        <taxon>Maltschvirus</taxon>
        <taxon>Maltschvirus maltsch</taxon>
    </lineage>
</organism>
<proteinExistence type="predicted"/>
<reference evidence="1" key="1">
    <citation type="submission" date="2020-05" db="EMBL/GenBank/DDBJ databases">
        <authorList>
            <person name="Chiriac C."/>
            <person name="Salcher M."/>
            <person name="Ghai R."/>
            <person name="Kavagutti S V."/>
        </authorList>
    </citation>
    <scope>NUCLEOTIDE SEQUENCE</scope>
</reference>
<name>A0A6J7X4R6_9CAUD</name>
<sequence>MGKQTNYSPTFPMYPGGAETFTNSNTINLPTPSVIYVGGIGNVKVTTAQGDETTFFNVQAGNVLPVQVIRVWATGTTATNLLRIY</sequence>
<evidence type="ECO:0000313" key="1">
    <source>
        <dbReference type="EMBL" id="CAB5224038.1"/>
    </source>
</evidence>
<dbReference type="EMBL" id="LR798335">
    <property type="protein sequence ID" value="CAB5224038.1"/>
    <property type="molecule type" value="Genomic_DNA"/>
</dbReference>
<protein>
    <submittedName>
        <fullName evidence="1">Uncharacterized protein</fullName>
    </submittedName>
</protein>
<gene>
    <name evidence="1" type="ORF">UFOVP393_28</name>
</gene>